<evidence type="ECO:0000256" key="4">
    <source>
        <dbReference type="ARBA" id="ARBA00022729"/>
    </source>
</evidence>
<dbReference type="InterPro" id="IPR051263">
    <property type="entry name" value="C-type_cytochrome_biogenesis"/>
</dbReference>
<feature type="domain" description="CcmH/CycL/Ccl2/NrfF N-terminal" evidence="7">
    <location>
        <begin position="18"/>
        <end position="121"/>
    </location>
</feature>
<evidence type="ECO:0000256" key="1">
    <source>
        <dbReference type="ARBA" id="ARBA00010342"/>
    </source>
</evidence>
<dbReference type="Gene3D" id="1.25.40.10">
    <property type="entry name" value="Tetratricopeptide repeat domain"/>
    <property type="match status" value="2"/>
</dbReference>
<keyword evidence="3" id="KW-0479">Metal-binding</keyword>
<comment type="similarity">
    <text evidence="1">Belongs to the CcmH/CycL/Ccl2/NrfF family.</text>
</comment>
<reference evidence="8" key="1">
    <citation type="submission" date="2018-05" db="EMBL/GenBank/DDBJ databases">
        <authorList>
            <person name="Lanie J.A."/>
            <person name="Ng W.-L."/>
            <person name="Kazmierczak K.M."/>
            <person name="Andrzejewski T.M."/>
            <person name="Davidsen T.M."/>
            <person name="Wayne K.J."/>
            <person name="Tettelin H."/>
            <person name="Glass J.I."/>
            <person name="Rusch D."/>
            <person name="Podicherti R."/>
            <person name="Tsui H.-C.T."/>
            <person name="Winkler M.E."/>
        </authorList>
    </citation>
    <scope>NUCLEOTIDE SEQUENCE</scope>
</reference>
<dbReference type="Pfam" id="PF03918">
    <property type="entry name" value="CcmH"/>
    <property type="match status" value="1"/>
</dbReference>
<accession>A0A381Z616</accession>
<keyword evidence="4" id="KW-0732">Signal</keyword>
<organism evidence="8">
    <name type="scientific">marine metagenome</name>
    <dbReference type="NCBI Taxonomy" id="408172"/>
    <lineage>
        <taxon>unclassified sequences</taxon>
        <taxon>metagenomes</taxon>
        <taxon>ecological metagenomes</taxon>
    </lineage>
</organism>
<gene>
    <name evidence="8" type="ORF">METZ01_LOCUS137087</name>
</gene>
<dbReference type="InterPro" id="IPR038297">
    <property type="entry name" value="CcmH/CycL/NrfF/Ccl2_sf"/>
</dbReference>
<protein>
    <recommendedName>
        <fullName evidence="7">CcmH/CycL/Ccl2/NrfF N-terminal domain-containing protein</fullName>
    </recommendedName>
</protein>
<feature type="transmembrane region" description="Helical" evidence="6">
    <location>
        <begin position="138"/>
        <end position="156"/>
    </location>
</feature>
<feature type="transmembrane region" description="Helical" evidence="6">
    <location>
        <begin position="92"/>
        <end position="117"/>
    </location>
</feature>
<sequence>VAVLSLTFSVVSESPPSTNSERVSSLAADFACPVCAGQSLAESDVPVAKTIRATISTMVDGGSSDEGIRNFLVSKFGEDIDYNPKGDGLTGLVWVIPVTVGIGALFGTVLILFSWVGKEKNVNKSREKFPFLVNSSKWMWISLVCVVAIGSGLLVAKTAGSRNSGDAISGEIRMSPRTLLIEASVAPREEAMEIYNQVLELQPSNAEALAYRGWMLWLGGGLESSLSDIESSIIVDPAYPDARAFRAIINFREGKILEASEDLLLLDSLNSSPIIGDLIASSRFRESISSELARNGDLLLALELLDSGTENDPTNSSLYAHRGWLLAISGDPQLAELSLISLGISLDINPQDPYAIAYKAVVEAKIFEKMDISEKYVEQFKALFDPPSELVELLRLEGLL</sequence>
<evidence type="ECO:0000313" key="8">
    <source>
        <dbReference type="EMBL" id="SVA84233.1"/>
    </source>
</evidence>
<evidence type="ECO:0000256" key="2">
    <source>
        <dbReference type="ARBA" id="ARBA00022617"/>
    </source>
</evidence>
<dbReference type="InterPro" id="IPR005616">
    <property type="entry name" value="CcmH/CycL/Ccl2/NrfF_N"/>
</dbReference>
<evidence type="ECO:0000259" key="7">
    <source>
        <dbReference type="Pfam" id="PF03918"/>
    </source>
</evidence>
<keyword evidence="2" id="KW-0349">Heme</keyword>
<dbReference type="SUPFAM" id="SSF48439">
    <property type="entry name" value="Protein prenylyltransferase"/>
    <property type="match status" value="1"/>
</dbReference>
<evidence type="ECO:0000256" key="3">
    <source>
        <dbReference type="ARBA" id="ARBA00022723"/>
    </source>
</evidence>
<dbReference type="Gene3D" id="1.10.8.640">
    <property type="entry name" value="Cytochrome C biogenesis protein"/>
    <property type="match status" value="1"/>
</dbReference>
<proteinExistence type="inferred from homology"/>
<keyword evidence="5" id="KW-0408">Iron</keyword>
<evidence type="ECO:0000256" key="5">
    <source>
        <dbReference type="ARBA" id="ARBA00023004"/>
    </source>
</evidence>
<evidence type="ECO:0000256" key="6">
    <source>
        <dbReference type="SAM" id="Phobius"/>
    </source>
</evidence>
<keyword evidence="6" id="KW-1133">Transmembrane helix</keyword>
<dbReference type="GO" id="GO:0005886">
    <property type="term" value="C:plasma membrane"/>
    <property type="evidence" value="ECO:0007669"/>
    <property type="project" value="TreeGrafter"/>
</dbReference>
<dbReference type="PANTHER" id="PTHR47870:SF4">
    <property type="entry name" value="CYTOCHROME C-TYPE BIOGENESIS PROTEIN CYCH"/>
    <property type="match status" value="1"/>
</dbReference>
<dbReference type="PANTHER" id="PTHR47870">
    <property type="entry name" value="CYTOCHROME C-TYPE BIOGENESIS PROTEIN CCMH"/>
    <property type="match status" value="1"/>
</dbReference>
<keyword evidence="6" id="KW-0472">Membrane</keyword>
<dbReference type="EMBL" id="UINC01019943">
    <property type="protein sequence ID" value="SVA84233.1"/>
    <property type="molecule type" value="Genomic_DNA"/>
</dbReference>
<keyword evidence="6" id="KW-0812">Transmembrane</keyword>
<dbReference type="AlphaFoldDB" id="A0A381Z616"/>
<feature type="non-terminal residue" evidence="8">
    <location>
        <position position="1"/>
    </location>
</feature>
<dbReference type="CDD" id="cd16378">
    <property type="entry name" value="CcmH_N"/>
    <property type="match status" value="1"/>
</dbReference>
<name>A0A381Z616_9ZZZZ</name>
<dbReference type="GO" id="GO:0046872">
    <property type="term" value="F:metal ion binding"/>
    <property type="evidence" value="ECO:0007669"/>
    <property type="project" value="UniProtKB-KW"/>
</dbReference>
<dbReference type="InterPro" id="IPR011990">
    <property type="entry name" value="TPR-like_helical_dom_sf"/>
</dbReference>